<dbReference type="RefSeq" id="XP_009845179.1">
    <property type="nucleotide sequence ID" value="XM_009846877.1"/>
</dbReference>
<dbReference type="VEuPathDB" id="FungiDB:H257_17914"/>
<sequence length="76" mass="8106">MSGAQGHCAVCKAPRLQCVETVKAIALHPYPFTVDNDLLTLTFKLNGHDVKKAFLPTIKACVTSGTTMPTSTACKL</sequence>
<evidence type="ECO:0000313" key="1">
    <source>
        <dbReference type="EMBL" id="ETV65313.1"/>
    </source>
</evidence>
<dbReference type="EMBL" id="KI913240">
    <property type="protein sequence ID" value="ETV65313.1"/>
    <property type="molecule type" value="Genomic_DNA"/>
</dbReference>
<reference evidence="1" key="1">
    <citation type="submission" date="2013-12" db="EMBL/GenBank/DDBJ databases">
        <title>The Genome Sequence of Aphanomyces astaci APO3.</title>
        <authorList>
            <consortium name="The Broad Institute Genomics Platform"/>
            <person name="Russ C."/>
            <person name="Tyler B."/>
            <person name="van West P."/>
            <person name="Dieguez-Uribeondo J."/>
            <person name="Young S.K."/>
            <person name="Zeng Q."/>
            <person name="Gargeya S."/>
            <person name="Fitzgerald M."/>
            <person name="Abouelleil A."/>
            <person name="Alvarado L."/>
            <person name="Chapman S.B."/>
            <person name="Gainer-Dewar J."/>
            <person name="Goldberg J."/>
            <person name="Griggs A."/>
            <person name="Gujja S."/>
            <person name="Hansen M."/>
            <person name="Howarth C."/>
            <person name="Imamovic A."/>
            <person name="Ireland A."/>
            <person name="Larimer J."/>
            <person name="McCowan C."/>
            <person name="Murphy C."/>
            <person name="Pearson M."/>
            <person name="Poon T.W."/>
            <person name="Priest M."/>
            <person name="Roberts A."/>
            <person name="Saif S."/>
            <person name="Shea T."/>
            <person name="Sykes S."/>
            <person name="Wortman J."/>
            <person name="Nusbaum C."/>
            <person name="Birren B."/>
        </authorList>
    </citation>
    <scope>NUCLEOTIDE SEQUENCE [LARGE SCALE GENOMIC DNA]</scope>
    <source>
        <strain evidence="1">APO3</strain>
    </source>
</reference>
<dbReference type="OrthoDB" id="189102at2759"/>
<accession>W4FF04</accession>
<name>W4FF04_APHAT</name>
<proteinExistence type="predicted"/>
<gene>
    <name evidence="1" type="ORF">H257_17914</name>
</gene>
<organism evidence="1">
    <name type="scientific">Aphanomyces astaci</name>
    <name type="common">Crayfish plague agent</name>
    <dbReference type="NCBI Taxonomy" id="112090"/>
    <lineage>
        <taxon>Eukaryota</taxon>
        <taxon>Sar</taxon>
        <taxon>Stramenopiles</taxon>
        <taxon>Oomycota</taxon>
        <taxon>Saprolegniomycetes</taxon>
        <taxon>Saprolegniales</taxon>
        <taxon>Verrucalvaceae</taxon>
        <taxon>Aphanomyces</taxon>
    </lineage>
</organism>
<dbReference type="GeneID" id="20819910"/>
<protein>
    <submittedName>
        <fullName evidence="1">Uncharacterized protein</fullName>
    </submittedName>
</protein>
<dbReference type="AlphaFoldDB" id="W4FF04"/>